<proteinExistence type="predicted"/>
<organism evidence="2 3">
    <name type="scientific">Coccidioides immitis H538.4</name>
    <dbReference type="NCBI Taxonomy" id="396776"/>
    <lineage>
        <taxon>Eukaryota</taxon>
        <taxon>Fungi</taxon>
        <taxon>Dikarya</taxon>
        <taxon>Ascomycota</taxon>
        <taxon>Pezizomycotina</taxon>
        <taxon>Eurotiomycetes</taxon>
        <taxon>Eurotiomycetidae</taxon>
        <taxon>Onygenales</taxon>
        <taxon>Onygenaceae</taxon>
        <taxon>Coccidioides</taxon>
    </lineage>
</organism>
<evidence type="ECO:0000256" key="1">
    <source>
        <dbReference type="SAM" id="MobiDB-lite"/>
    </source>
</evidence>
<name>A0A0J8S656_COCIT</name>
<gene>
    <name evidence="2" type="ORF">CIHG_10415</name>
</gene>
<dbReference type="AlphaFoldDB" id="A0A0J8S656"/>
<feature type="region of interest" description="Disordered" evidence="1">
    <location>
        <begin position="1"/>
        <end position="28"/>
    </location>
</feature>
<evidence type="ECO:0000313" key="3">
    <source>
        <dbReference type="Proteomes" id="UP000054563"/>
    </source>
</evidence>
<accession>A0A0J8S656</accession>
<evidence type="ECO:0000313" key="2">
    <source>
        <dbReference type="EMBL" id="KMU92632.1"/>
    </source>
</evidence>
<protein>
    <submittedName>
        <fullName evidence="2">Uncharacterized protein</fullName>
    </submittedName>
</protein>
<dbReference type="Proteomes" id="UP000054563">
    <property type="component" value="Unassembled WGS sequence"/>
</dbReference>
<feature type="compositionally biased region" description="Basic and acidic residues" evidence="1">
    <location>
        <begin position="1"/>
        <end position="24"/>
    </location>
</feature>
<sequence>MGYDFDGRGADETDDGSREERVGVTEDWNGSEYGVGSCLRVKTRESRISTRSSSPSSAGVGPWVSIVLSSGLDQLPLGLQMTWTYCRQDKSKWGPALAAAEKM</sequence>
<reference evidence="3" key="1">
    <citation type="journal article" date="2010" name="Genome Res.">
        <title>Population genomic sequencing of Coccidioides fungi reveals recent hybridization and transposon control.</title>
        <authorList>
            <person name="Neafsey D.E."/>
            <person name="Barker B.M."/>
            <person name="Sharpton T.J."/>
            <person name="Stajich J.E."/>
            <person name="Park D.J."/>
            <person name="Whiston E."/>
            <person name="Hung C.-Y."/>
            <person name="McMahan C."/>
            <person name="White J."/>
            <person name="Sykes S."/>
            <person name="Heiman D."/>
            <person name="Young S."/>
            <person name="Zeng Q."/>
            <person name="Abouelleil A."/>
            <person name="Aftuck L."/>
            <person name="Bessette D."/>
            <person name="Brown A."/>
            <person name="FitzGerald M."/>
            <person name="Lui A."/>
            <person name="Macdonald J.P."/>
            <person name="Priest M."/>
            <person name="Orbach M.J."/>
            <person name="Galgiani J.N."/>
            <person name="Kirkland T.N."/>
            <person name="Cole G.T."/>
            <person name="Birren B.W."/>
            <person name="Henn M.R."/>
            <person name="Taylor J.W."/>
            <person name="Rounsley S.D."/>
        </authorList>
    </citation>
    <scope>NUCLEOTIDE SEQUENCE [LARGE SCALE GENOMIC DNA]</scope>
    <source>
        <strain evidence="3">H538.4</strain>
    </source>
</reference>
<dbReference type="EMBL" id="DS017111">
    <property type="protein sequence ID" value="KMU92632.1"/>
    <property type="molecule type" value="Genomic_DNA"/>
</dbReference>
<dbReference type="VEuPathDB" id="FungiDB:CIHG_10415"/>